<feature type="compositionally biased region" description="Polar residues" evidence="1">
    <location>
        <begin position="23"/>
        <end position="32"/>
    </location>
</feature>
<accession>A0AA86V950</accession>
<sequence>MPERNSSVYRQFVTPRRSPRFLPQQNNTTPNPKSAKHTVSKKESNEFTVGPRRSSRLNNGDVGFSSLRRSPRFNNESSVKKVKNASVKGGDAETKENCVVSDEGFGGGRKKERKEKRAEVKKQKNHVVSDEGIGGGAKKGVMGRRLKLKLPEMVSFRMGVLVEEDIRVEMERSLKLKQKKIVLFVIRVLMEKERRLKMETRKSAKAMKLGKGGRRNKI</sequence>
<evidence type="ECO:0000313" key="2">
    <source>
        <dbReference type="EMBL" id="CAJ1931197.1"/>
    </source>
</evidence>
<feature type="region of interest" description="Disordered" evidence="1">
    <location>
        <begin position="1"/>
        <end position="133"/>
    </location>
</feature>
<keyword evidence="3" id="KW-1185">Reference proteome</keyword>
<organism evidence="2 3">
    <name type="scientific">Sphenostylis stenocarpa</name>
    <dbReference type="NCBI Taxonomy" id="92480"/>
    <lineage>
        <taxon>Eukaryota</taxon>
        <taxon>Viridiplantae</taxon>
        <taxon>Streptophyta</taxon>
        <taxon>Embryophyta</taxon>
        <taxon>Tracheophyta</taxon>
        <taxon>Spermatophyta</taxon>
        <taxon>Magnoliopsida</taxon>
        <taxon>eudicotyledons</taxon>
        <taxon>Gunneridae</taxon>
        <taxon>Pentapetalae</taxon>
        <taxon>rosids</taxon>
        <taxon>fabids</taxon>
        <taxon>Fabales</taxon>
        <taxon>Fabaceae</taxon>
        <taxon>Papilionoideae</taxon>
        <taxon>50 kb inversion clade</taxon>
        <taxon>NPAAA clade</taxon>
        <taxon>indigoferoid/millettioid clade</taxon>
        <taxon>Phaseoleae</taxon>
        <taxon>Sphenostylis</taxon>
    </lineage>
</organism>
<dbReference type="AlphaFoldDB" id="A0AA86V950"/>
<evidence type="ECO:0000256" key="1">
    <source>
        <dbReference type="SAM" id="MobiDB-lite"/>
    </source>
</evidence>
<name>A0AA86V950_9FABA</name>
<dbReference type="Proteomes" id="UP001189624">
    <property type="component" value="Chromosome 2"/>
</dbReference>
<gene>
    <name evidence="2" type="ORF">AYBTSS11_LOCUS5116</name>
</gene>
<dbReference type="EMBL" id="OY731399">
    <property type="protein sequence ID" value="CAJ1931197.1"/>
    <property type="molecule type" value="Genomic_DNA"/>
</dbReference>
<proteinExistence type="predicted"/>
<dbReference type="Gramene" id="rna-AYBTSS11_LOCUS5116">
    <property type="protein sequence ID" value="CAJ1931197.1"/>
    <property type="gene ID" value="gene-AYBTSS11_LOCUS5116"/>
</dbReference>
<protein>
    <submittedName>
        <fullName evidence="2">Uncharacterized protein</fullName>
    </submittedName>
</protein>
<reference evidence="2" key="1">
    <citation type="submission" date="2023-10" db="EMBL/GenBank/DDBJ databases">
        <authorList>
            <person name="Domelevo Entfellner J.-B."/>
        </authorList>
    </citation>
    <scope>NUCLEOTIDE SEQUENCE</scope>
</reference>
<evidence type="ECO:0000313" key="3">
    <source>
        <dbReference type="Proteomes" id="UP001189624"/>
    </source>
</evidence>